<reference evidence="2" key="1">
    <citation type="submission" date="2016-11" db="UniProtKB">
        <authorList>
            <consortium name="WormBaseParasite"/>
        </authorList>
    </citation>
    <scope>IDENTIFICATION</scope>
</reference>
<accession>A0A1I7WB92</accession>
<evidence type="ECO:0000313" key="1">
    <source>
        <dbReference type="Proteomes" id="UP000095283"/>
    </source>
</evidence>
<dbReference type="AlphaFoldDB" id="A0A1I7WB92"/>
<dbReference type="Proteomes" id="UP000095283">
    <property type="component" value="Unplaced"/>
</dbReference>
<protein>
    <submittedName>
        <fullName evidence="2">Type II toxin-antitoxin system RelE/ParE family toxin</fullName>
    </submittedName>
</protein>
<organism evidence="1 2">
    <name type="scientific">Heterorhabditis bacteriophora</name>
    <name type="common">Entomopathogenic nematode worm</name>
    <dbReference type="NCBI Taxonomy" id="37862"/>
    <lineage>
        <taxon>Eukaryota</taxon>
        <taxon>Metazoa</taxon>
        <taxon>Ecdysozoa</taxon>
        <taxon>Nematoda</taxon>
        <taxon>Chromadorea</taxon>
        <taxon>Rhabditida</taxon>
        <taxon>Rhabditina</taxon>
        <taxon>Rhabditomorpha</taxon>
        <taxon>Strongyloidea</taxon>
        <taxon>Heterorhabditidae</taxon>
        <taxon>Heterorhabditis</taxon>
    </lineage>
</organism>
<keyword evidence="1" id="KW-1185">Reference proteome</keyword>
<sequence>MIEKINEFIVVYALDYPSKERIV</sequence>
<proteinExistence type="predicted"/>
<dbReference type="WBParaSite" id="Hba_01937">
    <property type="protein sequence ID" value="Hba_01937"/>
    <property type="gene ID" value="Hba_01937"/>
</dbReference>
<evidence type="ECO:0000313" key="2">
    <source>
        <dbReference type="WBParaSite" id="Hba_01937"/>
    </source>
</evidence>
<name>A0A1I7WB92_HETBA</name>